<accession>A0A370KM03</accession>
<dbReference type="SUPFAM" id="SSF53056">
    <property type="entry name" value="beta-carbonic anhydrase, cab"/>
    <property type="match status" value="1"/>
</dbReference>
<dbReference type="InterPro" id="IPR006311">
    <property type="entry name" value="TAT_signal"/>
</dbReference>
<sequence length="246" mass="25373">MDPFAPHQSMPCGCVACADGAQLAAPSRRHFLCGSLAAAGMLASAAVSSSTPAAAQSTLTPDEALQAMMDGNKRFVDGRLQSVNEDLSILKARTAEKQEPFAAVLSCADSRVPVEYVFDQSIGHLFVVRVAGNVTTPEITASLEYGVAVLGVKALLVLGHSHCGAVKATIEGKSVPGQIGALYAPIWPAVNMAGNDLDAVIDANAKIQATLLSRTSTIIAQASKEGKLKVVAGRYDIATGAVSLLV</sequence>
<gene>
    <name evidence="8" type="ORF">B5K06_16975</name>
</gene>
<evidence type="ECO:0000256" key="4">
    <source>
        <dbReference type="ARBA" id="ARBA00022833"/>
    </source>
</evidence>
<keyword evidence="4 7" id="KW-0862">Zinc</keyword>
<dbReference type="Pfam" id="PF00484">
    <property type="entry name" value="Pro_CA"/>
    <property type="match status" value="1"/>
</dbReference>
<reference evidence="8 9" key="1">
    <citation type="submission" date="2017-03" db="EMBL/GenBank/DDBJ databases">
        <title>Genome analysis of Rhizobial strains effectives or ineffectives for nitrogen fixation isolated from bean seeds.</title>
        <authorList>
            <person name="Peralta H."/>
            <person name="Aguilar-Vera A."/>
            <person name="Mora Y."/>
            <person name="Vargas-Lagunas C."/>
            <person name="Girard L."/>
            <person name="Mora J."/>
        </authorList>
    </citation>
    <scope>NUCLEOTIDE SEQUENCE [LARGE SCALE GENOMIC DNA]</scope>
    <source>
        <strain evidence="8 9">CCGM3</strain>
    </source>
</reference>
<feature type="binding site" evidence="7">
    <location>
        <position position="160"/>
    </location>
    <ligand>
        <name>Zn(2+)</name>
        <dbReference type="ChEBI" id="CHEBI:29105"/>
    </ligand>
</feature>
<proteinExistence type="inferred from homology"/>
<dbReference type="PANTHER" id="PTHR11002:SF76">
    <property type="entry name" value="CARBONIC ANHYDRASE"/>
    <property type="match status" value="1"/>
</dbReference>
<name>A0A370KM03_9HYPH</name>
<dbReference type="EMBL" id="NAAC01000017">
    <property type="protein sequence ID" value="RDJ09478.1"/>
    <property type="molecule type" value="Genomic_DNA"/>
</dbReference>
<dbReference type="Gene3D" id="3.40.1050.10">
    <property type="entry name" value="Carbonic anhydrase"/>
    <property type="match status" value="1"/>
</dbReference>
<evidence type="ECO:0000256" key="3">
    <source>
        <dbReference type="ARBA" id="ARBA00022723"/>
    </source>
</evidence>
<evidence type="ECO:0000256" key="1">
    <source>
        <dbReference type="ARBA" id="ARBA00006217"/>
    </source>
</evidence>
<evidence type="ECO:0000256" key="5">
    <source>
        <dbReference type="ARBA" id="ARBA00023239"/>
    </source>
</evidence>
<comment type="catalytic activity">
    <reaction evidence="6">
        <text>hydrogencarbonate + H(+) = CO2 + H2O</text>
        <dbReference type="Rhea" id="RHEA:10748"/>
        <dbReference type="ChEBI" id="CHEBI:15377"/>
        <dbReference type="ChEBI" id="CHEBI:15378"/>
        <dbReference type="ChEBI" id="CHEBI:16526"/>
        <dbReference type="ChEBI" id="CHEBI:17544"/>
        <dbReference type="EC" id="4.2.1.1"/>
    </reaction>
</comment>
<dbReference type="CDD" id="cd03378">
    <property type="entry name" value="beta_CA_cladeC"/>
    <property type="match status" value="1"/>
</dbReference>
<feature type="binding site" evidence="7">
    <location>
        <position position="163"/>
    </location>
    <ligand>
        <name>Zn(2+)</name>
        <dbReference type="ChEBI" id="CHEBI:29105"/>
    </ligand>
</feature>
<dbReference type="Proteomes" id="UP000254939">
    <property type="component" value="Unassembled WGS sequence"/>
</dbReference>
<keyword evidence="5" id="KW-0456">Lyase</keyword>
<protein>
    <recommendedName>
        <fullName evidence="2">carbonic anhydrase</fullName>
        <ecNumber evidence="2">4.2.1.1</ecNumber>
    </recommendedName>
</protein>
<dbReference type="PROSITE" id="PS51318">
    <property type="entry name" value="TAT"/>
    <property type="match status" value="1"/>
</dbReference>
<dbReference type="GO" id="GO:0008270">
    <property type="term" value="F:zinc ion binding"/>
    <property type="evidence" value="ECO:0007669"/>
    <property type="project" value="InterPro"/>
</dbReference>
<evidence type="ECO:0000256" key="7">
    <source>
        <dbReference type="PIRSR" id="PIRSR601765-1"/>
    </source>
</evidence>
<comment type="similarity">
    <text evidence="1">Belongs to the beta-class carbonic anhydrase family.</text>
</comment>
<feature type="binding site" evidence="7">
    <location>
        <position position="109"/>
    </location>
    <ligand>
        <name>Zn(2+)</name>
        <dbReference type="ChEBI" id="CHEBI:29105"/>
    </ligand>
</feature>
<dbReference type="PANTHER" id="PTHR11002">
    <property type="entry name" value="CARBONIC ANHYDRASE"/>
    <property type="match status" value="1"/>
</dbReference>
<feature type="binding site" evidence="7">
    <location>
        <position position="107"/>
    </location>
    <ligand>
        <name>Zn(2+)</name>
        <dbReference type="ChEBI" id="CHEBI:29105"/>
    </ligand>
</feature>
<organism evidence="8 9">
    <name type="scientific">Rhizobium grahamii</name>
    <dbReference type="NCBI Taxonomy" id="1120045"/>
    <lineage>
        <taxon>Bacteria</taxon>
        <taxon>Pseudomonadati</taxon>
        <taxon>Pseudomonadota</taxon>
        <taxon>Alphaproteobacteria</taxon>
        <taxon>Hyphomicrobiales</taxon>
        <taxon>Rhizobiaceae</taxon>
        <taxon>Rhizobium/Agrobacterium group</taxon>
        <taxon>Rhizobium</taxon>
    </lineage>
</organism>
<keyword evidence="3 7" id="KW-0479">Metal-binding</keyword>
<dbReference type="GO" id="GO:0004089">
    <property type="term" value="F:carbonate dehydratase activity"/>
    <property type="evidence" value="ECO:0007669"/>
    <property type="project" value="UniProtKB-EC"/>
</dbReference>
<evidence type="ECO:0000313" key="8">
    <source>
        <dbReference type="EMBL" id="RDJ09478.1"/>
    </source>
</evidence>
<comment type="cofactor">
    <cofactor evidence="7">
        <name>Zn(2+)</name>
        <dbReference type="ChEBI" id="CHEBI:29105"/>
    </cofactor>
    <text evidence="7">Binds 1 zinc ion per subunit.</text>
</comment>
<dbReference type="EC" id="4.2.1.1" evidence="2"/>
<dbReference type="InterPro" id="IPR036874">
    <property type="entry name" value="Carbonic_anhydrase_sf"/>
</dbReference>
<comment type="caution">
    <text evidence="8">The sequence shown here is derived from an EMBL/GenBank/DDBJ whole genome shotgun (WGS) entry which is preliminary data.</text>
</comment>
<evidence type="ECO:0000256" key="2">
    <source>
        <dbReference type="ARBA" id="ARBA00012925"/>
    </source>
</evidence>
<dbReference type="RefSeq" id="WP_244919824.1">
    <property type="nucleotide sequence ID" value="NZ_KZ857260.1"/>
</dbReference>
<evidence type="ECO:0000256" key="6">
    <source>
        <dbReference type="ARBA" id="ARBA00048348"/>
    </source>
</evidence>
<dbReference type="SMART" id="SM00947">
    <property type="entry name" value="Pro_CA"/>
    <property type="match status" value="1"/>
</dbReference>
<dbReference type="AlphaFoldDB" id="A0A370KM03"/>
<evidence type="ECO:0000313" key="9">
    <source>
        <dbReference type="Proteomes" id="UP000254939"/>
    </source>
</evidence>
<dbReference type="InterPro" id="IPR001765">
    <property type="entry name" value="Carbonic_anhydrase"/>
</dbReference>